<organism evidence="1 2">
    <name type="scientific">Acidianus brierleyi</name>
    <dbReference type="NCBI Taxonomy" id="41673"/>
    <lineage>
        <taxon>Archaea</taxon>
        <taxon>Thermoproteota</taxon>
        <taxon>Thermoprotei</taxon>
        <taxon>Sulfolobales</taxon>
        <taxon>Sulfolobaceae</taxon>
        <taxon>Acidianus</taxon>
    </lineage>
</organism>
<sequence length="122" mass="14538">MSELNDLMKKILMHIYKFGPDNPWYMARRLMGESGWAPKYSEDEIDNTCRELEKMGYLIRFQGALKRSVTSSVKPWLKVKARELDHKPKGIYYDLSKEGRRIASQLYKEYKKNESDKNIKRK</sequence>
<evidence type="ECO:0008006" key="3">
    <source>
        <dbReference type="Google" id="ProtNLM"/>
    </source>
</evidence>
<dbReference type="OrthoDB" id="55886at2157"/>
<dbReference type="EMBL" id="CP029289">
    <property type="protein sequence ID" value="AWR94727.1"/>
    <property type="molecule type" value="Genomic_DNA"/>
</dbReference>
<accession>A0A2U9IFA3</accession>
<dbReference type="RefSeq" id="WP_110270608.1">
    <property type="nucleotide sequence ID" value="NZ_CP029289.2"/>
</dbReference>
<proteinExistence type="predicted"/>
<reference evidence="1 2" key="1">
    <citation type="submission" date="2018-05" db="EMBL/GenBank/DDBJ databases">
        <title>Complete Genome Sequences of Extremely Thermoacidophilic, Metal-Mobilizing Type-Strain Members of the Archaeal Family Sulfolobaceae: Acidianus brierleyi DSM-1651T, Acidianus sulfidivorans DSM-18786T, Metallosphaera hakonensis DSM-7519T, and Metallosphaera prunae DSM-10039T.</title>
        <authorList>
            <person name="Counts J.A."/>
            <person name="Kelly R.M."/>
        </authorList>
    </citation>
    <scope>NUCLEOTIDE SEQUENCE [LARGE SCALE GENOMIC DNA]</scope>
    <source>
        <strain evidence="1 2">DSM 1651</strain>
    </source>
</reference>
<keyword evidence="2" id="KW-1185">Reference proteome</keyword>
<dbReference type="KEGG" id="abri:DFR85_09095"/>
<dbReference type="Proteomes" id="UP000248044">
    <property type="component" value="Chromosome"/>
</dbReference>
<protein>
    <recommendedName>
        <fullName evidence="3">DUF2250 domain-containing protein</fullName>
    </recommendedName>
</protein>
<dbReference type="AlphaFoldDB" id="A0A2U9IFA3"/>
<dbReference type="GeneID" id="36832309"/>
<gene>
    <name evidence="1" type="ORF">DFR85_09095</name>
</gene>
<evidence type="ECO:0000313" key="1">
    <source>
        <dbReference type="EMBL" id="AWR94727.1"/>
    </source>
</evidence>
<evidence type="ECO:0000313" key="2">
    <source>
        <dbReference type="Proteomes" id="UP000248044"/>
    </source>
</evidence>
<name>A0A2U9IFA3_9CREN</name>